<dbReference type="InterPro" id="IPR036388">
    <property type="entry name" value="WH-like_DNA-bd_sf"/>
</dbReference>
<evidence type="ECO:0000256" key="1">
    <source>
        <dbReference type="ARBA" id="ARBA00022553"/>
    </source>
</evidence>
<feature type="modified residue" description="4-aspartylphosphate" evidence="6">
    <location>
        <position position="51"/>
    </location>
</feature>
<dbReference type="InterPro" id="IPR039420">
    <property type="entry name" value="WalR-like"/>
</dbReference>
<dbReference type="SMART" id="SM00448">
    <property type="entry name" value="REC"/>
    <property type="match status" value="1"/>
</dbReference>
<feature type="DNA-binding region" description="OmpR/PhoB-type" evidence="7">
    <location>
        <begin position="120"/>
        <end position="214"/>
    </location>
</feature>
<gene>
    <name evidence="10" type="ORF">CQ405_07705</name>
</gene>
<dbReference type="PROSITE" id="PS51755">
    <property type="entry name" value="OMPR_PHOB"/>
    <property type="match status" value="1"/>
</dbReference>
<evidence type="ECO:0000259" key="9">
    <source>
        <dbReference type="PROSITE" id="PS51755"/>
    </source>
</evidence>
<dbReference type="CDD" id="cd00383">
    <property type="entry name" value="trans_reg_C"/>
    <property type="match status" value="1"/>
</dbReference>
<dbReference type="GO" id="GO:0000156">
    <property type="term" value="F:phosphorelay response regulator activity"/>
    <property type="evidence" value="ECO:0007669"/>
    <property type="project" value="TreeGrafter"/>
</dbReference>
<sequence>MKILLLEDDDFICEQVKNYFELNGHRVDFYNDGQTLLDNADLTIYDIFLLDINTPIKNGIETLKQIRKTSDTPAIYLTAMNDLENVKEGYSAGCNDYVRKPFMFEELELRINKLMHKDSAKIMDITNNYSFDLNSMQLYYKEEIVELNSQEKELLYLLVKNIGTAMSPEVIINYVWEGKDICDNTLRTKIKKLREKLRENFIINVRNIGYKIEKYA</sequence>
<dbReference type="SMART" id="SM00862">
    <property type="entry name" value="Trans_reg_C"/>
    <property type="match status" value="1"/>
</dbReference>
<keyword evidence="4 7" id="KW-0238">DNA-binding</keyword>
<keyword evidence="11" id="KW-1185">Reference proteome</keyword>
<evidence type="ECO:0000256" key="3">
    <source>
        <dbReference type="ARBA" id="ARBA00023015"/>
    </source>
</evidence>
<dbReference type="Pfam" id="PF00072">
    <property type="entry name" value="Response_reg"/>
    <property type="match status" value="1"/>
</dbReference>
<accession>A0A2P8QYX3</accession>
<keyword evidence="1 6" id="KW-0597">Phosphoprotein</keyword>
<dbReference type="InterPro" id="IPR001867">
    <property type="entry name" value="OmpR/PhoB-type_DNA-bd"/>
</dbReference>
<dbReference type="GO" id="GO:0006355">
    <property type="term" value="P:regulation of DNA-templated transcription"/>
    <property type="evidence" value="ECO:0007669"/>
    <property type="project" value="InterPro"/>
</dbReference>
<dbReference type="PANTHER" id="PTHR48111:SF21">
    <property type="entry name" value="DNA-BINDING DUAL MASTER TRANSCRIPTIONAL REGULATOR RPAA"/>
    <property type="match status" value="1"/>
</dbReference>
<dbReference type="Pfam" id="PF00486">
    <property type="entry name" value="Trans_reg_C"/>
    <property type="match status" value="1"/>
</dbReference>
<keyword evidence="2" id="KW-0902">Two-component regulatory system</keyword>
<dbReference type="OrthoDB" id="9793321at2"/>
<dbReference type="GO" id="GO:0032993">
    <property type="term" value="C:protein-DNA complex"/>
    <property type="evidence" value="ECO:0007669"/>
    <property type="project" value="TreeGrafter"/>
</dbReference>
<dbReference type="GO" id="GO:0000976">
    <property type="term" value="F:transcription cis-regulatory region binding"/>
    <property type="evidence" value="ECO:0007669"/>
    <property type="project" value="TreeGrafter"/>
</dbReference>
<evidence type="ECO:0000313" key="11">
    <source>
        <dbReference type="Proteomes" id="UP000240535"/>
    </source>
</evidence>
<dbReference type="AlphaFoldDB" id="A0A2P8QYX3"/>
<reference evidence="11" key="1">
    <citation type="submission" date="2017-10" db="EMBL/GenBank/DDBJ databases">
        <title>Campylobacter species from seals.</title>
        <authorList>
            <person name="Gilbert M.J."/>
            <person name="Zomer A.L."/>
            <person name="Timmerman A.J."/>
            <person name="Duim B."/>
            <person name="Wagenaar J.A."/>
        </authorList>
    </citation>
    <scope>NUCLEOTIDE SEQUENCE [LARGE SCALE GENOMIC DNA]</scope>
    <source>
        <strain evidence="11">17S00004-5</strain>
    </source>
</reference>
<evidence type="ECO:0000256" key="5">
    <source>
        <dbReference type="ARBA" id="ARBA00023163"/>
    </source>
</evidence>
<dbReference type="SUPFAM" id="SSF46894">
    <property type="entry name" value="C-terminal effector domain of the bipartite response regulators"/>
    <property type="match status" value="1"/>
</dbReference>
<dbReference type="InterPro" id="IPR001789">
    <property type="entry name" value="Sig_transdc_resp-reg_receiver"/>
</dbReference>
<dbReference type="InterPro" id="IPR016032">
    <property type="entry name" value="Sig_transdc_resp-reg_C-effctor"/>
</dbReference>
<proteinExistence type="predicted"/>
<dbReference type="InterPro" id="IPR011006">
    <property type="entry name" value="CheY-like_superfamily"/>
</dbReference>
<keyword evidence="3" id="KW-0805">Transcription regulation</keyword>
<evidence type="ECO:0000259" key="8">
    <source>
        <dbReference type="PROSITE" id="PS50110"/>
    </source>
</evidence>
<dbReference type="RefSeq" id="WP_106872368.1">
    <property type="nucleotide sequence ID" value="NZ_CP053841.1"/>
</dbReference>
<dbReference type="PANTHER" id="PTHR48111">
    <property type="entry name" value="REGULATOR OF RPOS"/>
    <property type="match status" value="1"/>
</dbReference>
<dbReference type="CDD" id="cd17574">
    <property type="entry name" value="REC_OmpR"/>
    <property type="match status" value="1"/>
</dbReference>
<evidence type="ECO:0000313" key="10">
    <source>
        <dbReference type="EMBL" id="PSM51448.1"/>
    </source>
</evidence>
<evidence type="ECO:0000256" key="6">
    <source>
        <dbReference type="PROSITE-ProRule" id="PRU00169"/>
    </source>
</evidence>
<feature type="domain" description="OmpR/PhoB-type" evidence="9">
    <location>
        <begin position="120"/>
        <end position="214"/>
    </location>
</feature>
<protein>
    <submittedName>
        <fullName evidence="10">Two-component system response regulator</fullName>
    </submittedName>
</protein>
<comment type="caution">
    <text evidence="10">The sequence shown here is derived from an EMBL/GenBank/DDBJ whole genome shotgun (WGS) entry which is preliminary data.</text>
</comment>
<dbReference type="PROSITE" id="PS50110">
    <property type="entry name" value="RESPONSE_REGULATORY"/>
    <property type="match status" value="1"/>
</dbReference>
<feature type="domain" description="Response regulatory" evidence="8">
    <location>
        <begin position="2"/>
        <end position="115"/>
    </location>
</feature>
<evidence type="ECO:0000256" key="7">
    <source>
        <dbReference type="PROSITE-ProRule" id="PRU01091"/>
    </source>
</evidence>
<dbReference type="Gene3D" id="1.10.10.10">
    <property type="entry name" value="Winged helix-like DNA-binding domain superfamily/Winged helix DNA-binding domain"/>
    <property type="match status" value="1"/>
</dbReference>
<dbReference type="Proteomes" id="UP000240535">
    <property type="component" value="Unassembled WGS sequence"/>
</dbReference>
<evidence type="ECO:0000256" key="4">
    <source>
        <dbReference type="ARBA" id="ARBA00023125"/>
    </source>
</evidence>
<dbReference type="GO" id="GO:0005829">
    <property type="term" value="C:cytosol"/>
    <property type="evidence" value="ECO:0007669"/>
    <property type="project" value="TreeGrafter"/>
</dbReference>
<dbReference type="SUPFAM" id="SSF52172">
    <property type="entry name" value="CheY-like"/>
    <property type="match status" value="1"/>
</dbReference>
<organism evidence="10 11">
    <name type="scientific">Campylobacter blaseri</name>
    <dbReference type="NCBI Taxonomy" id="2042961"/>
    <lineage>
        <taxon>Bacteria</taxon>
        <taxon>Pseudomonadati</taxon>
        <taxon>Campylobacterota</taxon>
        <taxon>Epsilonproteobacteria</taxon>
        <taxon>Campylobacterales</taxon>
        <taxon>Campylobacteraceae</taxon>
        <taxon>Campylobacter</taxon>
    </lineage>
</organism>
<keyword evidence="5" id="KW-0804">Transcription</keyword>
<dbReference type="Gene3D" id="3.40.50.2300">
    <property type="match status" value="1"/>
</dbReference>
<dbReference type="EMBL" id="PDHH01000007">
    <property type="protein sequence ID" value="PSM51448.1"/>
    <property type="molecule type" value="Genomic_DNA"/>
</dbReference>
<name>A0A2P8QYX3_9BACT</name>
<evidence type="ECO:0000256" key="2">
    <source>
        <dbReference type="ARBA" id="ARBA00023012"/>
    </source>
</evidence>